<name>A0A7W7DA47_9ACTN</name>
<dbReference type="PRINTS" id="PR00368">
    <property type="entry name" value="FADPNR"/>
</dbReference>
<dbReference type="InterPro" id="IPR050097">
    <property type="entry name" value="Ferredoxin-NADP_redctase_2"/>
</dbReference>
<sequence>MSTARLNWPAPYEHYLPETNGTRDHAAPPGLLWSTARSARGEPATPSIYDVIVIGGGAAGLSAAQVLGRQRRRTLVLDGGRVRNARASGMHMYLSRDGFTPIGLVALGREELAAYPSVEVRSAHAESVGGEIDDFTVTVTGGPVFRARRLILATGLLDEPWDVPGVPERFGRGIFHCPFCHGWEASGQSLAVLGREPTQVVLAAYLADRYSDDVVVATDGPHSLPSPILANLEALGVKLIDTPLAEVTGRAGALNVHFADGTVLPRQAIFHRAPTRQQAPFATQLGARLLDDGFVLVDEFQQTSVPGVFAAGDMARQGALQDGLTLVSQAAADGVRAAVRLEQGLFRAGLPVPPG</sequence>
<dbReference type="InterPro" id="IPR023753">
    <property type="entry name" value="FAD/NAD-binding_dom"/>
</dbReference>
<feature type="domain" description="FAD/NAD(P)-binding" evidence="4">
    <location>
        <begin position="49"/>
        <end position="334"/>
    </location>
</feature>
<dbReference type="PRINTS" id="PR00469">
    <property type="entry name" value="PNDRDTASEII"/>
</dbReference>
<evidence type="ECO:0000259" key="4">
    <source>
        <dbReference type="Pfam" id="PF07992"/>
    </source>
</evidence>
<dbReference type="Proteomes" id="UP000542210">
    <property type="component" value="Unassembled WGS sequence"/>
</dbReference>
<dbReference type="PANTHER" id="PTHR48105">
    <property type="entry name" value="THIOREDOXIN REDUCTASE 1-RELATED-RELATED"/>
    <property type="match status" value="1"/>
</dbReference>
<dbReference type="InterPro" id="IPR036188">
    <property type="entry name" value="FAD/NAD-bd_sf"/>
</dbReference>
<accession>A0A7W7DA47</accession>
<dbReference type="EMBL" id="JACHND010000001">
    <property type="protein sequence ID" value="MBB4701796.1"/>
    <property type="molecule type" value="Genomic_DNA"/>
</dbReference>
<comment type="catalytic activity">
    <reaction evidence="3">
        <text>[thioredoxin]-dithiol + NADP(+) = [thioredoxin]-disulfide + NADPH + H(+)</text>
        <dbReference type="Rhea" id="RHEA:20345"/>
        <dbReference type="Rhea" id="RHEA-COMP:10698"/>
        <dbReference type="Rhea" id="RHEA-COMP:10700"/>
        <dbReference type="ChEBI" id="CHEBI:15378"/>
        <dbReference type="ChEBI" id="CHEBI:29950"/>
        <dbReference type="ChEBI" id="CHEBI:50058"/>
        <dbReference type="ChEBI" id="CHEBI:57783"/>
        <dbReference type="ChEBI" id="CHEBI:58349"/>
        <dbReference type="EC" id="1.8.1.9"/>
    </reaction>
</comment>
<dbReference type="AlphaFoldDB" id="A0A7W7DA47"/>
<reference evidence="5 6" key="1">
    <citation type="submission" date="2020-08" db="EMBL/GenBank/DDBJ databases">
        <title>Sequencing the genomes of 1000 actinobacteria strains.</title>
        <authorList>
            <person name="Klenk H.-P."/>
        </authorList>
    </citation>
    <scope>NUCLEOTIDE SEQUENCE [LARGE SCALE GENOMIC DNA]</scope>
    <source>
        <strain evidence="5 6">DSM 45784</strain>
    </source>
</reference>
<evidence type="ECO:0000256" key="1">
    <source>
        <dbReference type="ARBA" id="ARBA00022630"/>
    </source>
</evidence>
<dbReference type="GO" id="GO:0004791">
    <property type="term" value="F:thioredoxin-disulfide reductase (NADPH) activity"/>
    <property type="evidence" value="ECO:0007669"/>
    <property type="project" value="UniProtKB-EC"/>
</dbReference>
<protein>
    <submittedName>
        <fullName evidence="5">Thioredoxin reductase</fullName>
    </submittedName>
</protein>
<proteinExistence type="predicted"/>
<dbReference type="SUPFAM" id="SSF51905">
    <property type="entry name" value="FAD/NAD(P)-binding domain"/>
    <property type="match status" value="1"/>
</dbReference>
<gene>
    <name evidence="5" type="ORF">BJ982_003340</name>
</gene>
<keyword evidence="1" id="KW-0285">Flavoprotein</keyword>
<evidence type="ECO:0000256" key="2">
    <source>
        <dbReference type="ARBA" id="ARBA00023002"/>
    </source>
</evidence>
<evidence type="ECO:0000313" key="6">
    <source>
        <dbReference type="Proteomes" id="UP000542210"/>
    </source>
</evidence>
<dbReference type="RefSeq" id="WP_221482326.1">
    <property type="nucleotide sequence ID" value="NZ_BOOV01000007.1"/>
</dbReference>
<dbReference type="Pfam" id="PF07992">
    <property type="entry name" value="Pyr_redox_2"/>
    <property type="match status" value="1"/>
</dbReference>
<evidence type="ECO:0000313" key="5">
    <source>
        <dbReference type="EMBL" id="MBB4701796.1"/>
    </source>
</evidence>
<dbReference type="Gene3D" id="3.50.50.60">
    <property type="entry name" value="FAD/NAD(P)-binding domain"/>
    <property type="match status" value="2"/>
</dbReference>
<keyword evidence="6" id="KW-1185">Reference proteome</keyword>
<organism evidence="5 6">
    <name type="scientific">Sphaerisporangium siamense</name>
    <dbReference type="NCBI Taxonomy" id="795645"/>
    <lineage>
        <taxon>Bacteria</taxon>
        <taxon>Bacillati</taxon>
        <taxon>Actinomycetota</taxon>
        <taxon>Actinomycetes</taxon>
        <taxon>Streptosporangiales</taxon>
        <taxon>Streptosporangiaceae</taxon>
        <taxon>Sphaerisporangium</taxon>
    </lineage>
</organism>
<evidence type="ECO:0000256" key="3">
    <source>
        <dbReference type="ARBA" id="ARBA00048132"/>
    </source>
</evidence>
<keyword evidence="2" id="KW-0560">Oxidoreductase</keyword>
<comment type="caution">
    <text evidence="5">The sequence shown here is derived from an EMBL/GenBank/DDBJ whole genome shotgun (WGS) entry which is preliminary data.</text>
</comment>